<evidence type="ECO:0000313" key="1">
    <source>
        <dbReference type="EMBL" id="KGF45593.1"/>
    </source>
</evidence>
<gene>
    <name evidence="1" type="ORF">HMPREF0661_09560</name>
</gene>
<protein>
    <submittedName>
        <fullName evidence="1">Uncharacterized protein</fullName>
    </submittedName>
</protein>
<comment type="caution">
    <text evidence="1">The sequence shown here is derived from an EMBL/GenBank/DDBJ whole genome shotgun (WGS) entry which is preliminary data.</text>
</comment>
<proteinExistence type="predicted"/>
<dbReference type="Proteomes" id="UP000029578">
    <property type="component" value="Unassembled WGS sequence"/>
</dbReference>
<dbReference type="AlphaFoldDB" id="A0A096AEP4"/>
<accession>A0A096AEP4</accession>
<dbReference type="EMBL" id="JRNS01000448">
    <property type="protein sequence ID" value="KGF45593.1"/>
    <property type="molecule type" value="Genomic_DNA"/>
</dbReference>
<evidence type="ECO:0000313" key="2">
    <source>
        <dbReference type="Proteomes" id="UP000029578"/>
    </source>
</evidence>
<organism evidence="1 2">
    <name type="scientific">Prevotella melaninogenica DNF00666</name>
    <dbReference type="NCBI Taxonomy" id="1401073"/>
    <lineage>
        <taxon>Bacteria</taxon>
        <taxon>Pseudomonadati</taxon>
        <taxon>Bacteroidota</taxon>
        <taxon>Bacteroidia</taxon>
        <taxon>Bacteroidales</taxon>
        <taxon>Prevotellaceae</taxon>
        <taxon>Prevotella</taxon>
    </lineage>
</organism>
<dbReference type="RefSeq" id="WP_036865893.1">
    <property type="nucleotide sequence ID" value="NZ_JRNS01000448.1"/>
</dbReference>
<reference evidence="1 2" key="1">
    <citation type="submission" date="2014-07" db="EMBL/GenBank/DDBJ databases">
        <authorList>
            <person name="McCorrison J."/>
            <person name="Sanka R."/>
            <person name="Torralba M."/>
            <person name="Gillis M."/>
            <person name="Haft D.H."/>
            <person name="Methe B."/>
            <person name="Sutton G."/>
            <person name="Nelson K.E."/>
        </authorList>
    </citation>
    <scope>NUCLEOTIDE SEQUENCE [LARGE SCALE GENOMIC DNA]</scope>
    <source>
        <strain evidence="1 2">DNF00666</strain>
    </source>
</reference>
<name>A0A096AEP4_9BACT</name>
<sequence>MRKTTDILLSLLLSTMIVWIGSGIMTVVCAHTGNVSVAKMEDKDHCNDNDVMDCMKIEVKSLSPTYMVHNDFYHIQPLQLSLLPQFVSDCQLFPLPVFTKALEGVLSLLWHSPPRQYLQLLTTLII</sequence>